<dbReference type="CDD" id="cd16364">
    <property type="entry name" value="T3SC_I-like"/>
    <property type="match status" value="1"/>
</dbReference>
<dbReference type="Proteomes" id="UP001215231">
    <property type="component" value="Chromosome"/>
</dbReference>
<dbReference type="EMBL" id="CP059693">
    <property type="protein sequence ID" value="WDE09408.1"/>
    <property type="molecule type" value="Genomic_DNA"/>
</dbReference>
<protein>
    <submittedName>
        <fullName evidence="1">Type III secretion system chaperone</fullName>
    </submittedName>
</protein>
<keyword evidence="2" id="KW-1185">Reference proteome</keyword>
<name>A0ABY7V6S8_9GAMM</name>
<dbReference type="Gene3D" id="3.30.1460.10">
    <property type="match status" value="1"/>
</dbReference>
<reference evidence="1 2" key="1">
    <citation type="journal article" date="2022" name="Mar. Drugs">
        <title>Bioassay-Guided Fractionation Leads to the Detection of Cholic Acid Generated by the Rare Thalassomonas sp.</title>
        <authorList>
            <person name="Pheiffer F."/>
            <person name="Schneider Y.K."/>
            <person name="Hansen E.H."/>
            <person name="Andersen J.H."/>
            <person name="Isaksson J."/>
            <person name="Busche T."/>
            <person name="R C."/>
            <person name="Kalinowski J."/>
            <person name="Zyl L.V."/>
            <person name="Trindade M."/>
        </authorList>
    </citation>
    <scope>NUCLEOTIDE SEQUENCE [LARGE SCALE GENOMIC DNA]</scope>
    <source>
        <strain evidence="1 2">A5K-61T</strain>
    </source>
</reference>
<gene>
    <name evidence="1" type="ORF">H3N35_13780</name>
</gene>
<evidence type="ECO:0000313" key="2">
    <source>
        <dbReference type="Proteomes" id="UP001215231"/>
    </source>
</evidence>
<dbReference type="RefSeq" id="WP_274049348.1">
    <property type="nucleotide sequence ID" value="NZ_CP059693.1"/>
</dbReference>
<sequence>MGSLDKFKLVMAEIGEIIKATSVMQFEESYWAIELTERDLIWIYFHEQDNSFTLSADAGVIPEEAYVELLKFFLTFNALGQEQKTLKTALSGCGEKCLLLADHSALSLTALDFSGIFMAFAEQFIHWSYLLKSWPGASGEDKQKLMENISYMNPNLIRV</sequence>
<proteinExistence type="predicted"/>
<organism evidence="1 2">
    <name type="scientific">Thalassomonas haliotis</name>
    <dbReference type="NCBI Taxonomy" id="485448"/>
    <lineage>
        <taxon>Bacteria</taxon>
        <taxon>Pseudomonadati</taxon>
        <taxon>Pseudomonadota</taxon>
        <taxon>Gammaproteobacteria</taxon>
        <taxon>Alteromonadales</taxon>
        <taxon>Colwelliaceae</taxon>
        <taxon>Thalassomonas</taxon>
    </lineage>
</organism>
<dbReference type="SUPFAM" id="SSF69635">
    <property type="entry name" value="Type III secretory system chaperone-like"/>
    <property type="match status" value="1"/>
</dbReference>
<accession>A0ABY7V6S8</accession>
<evidence type="ECO:0000313" key="1">
    <source>
        <dbReference type="EMBL" id="WDE09408.1"/>
    </source>
</evidence>